<accession>A0A6J4TU27</accession>
<sequence>MESNLRYYSRRAYEEQMAATRAITPQAQEWHRQLAEGFRQKVQEHQPQVQSA</sequence>
<organism evidence="1">
    <name type="scientific">uncultured Sphingosinicella sp</name>
    <dbReference type="NCBI Taxonomy" id="478748"/>
    <lineage>
        <taxon>Bacteria</taxon>
        <taxon>Pseudomonadati</taxon>
        <taxon>Pseudomonadota</taxon>
        <taxon>Alphaproteobacteria</taxon>
        <taxon>Sphingomonadales</taxon>
        <taxon>Sphingosinicellaceae</taxon>
        <taxon>Sphingosinicella</taxon>
        <taxon>environmental samples</taxon>
    </lineage>
</organism>
<dbReference type="EMBL" id="CADCWD010000044">
    <property type="protein sequence ID" value="CAA9532290.1"/>
    <property type="molecule type" value="Genomic_DNA"/>
</dbReference>
<dbReference type="AlphaFoldDB" id="A0A6J4TU27"/>
<evidence type="ECO:0000313" key="1">
    <source>
        <dbReference type="EMBL" id="CAA9532290.1"/>
    </source>
</evidence>
<protein>
    <submittedName>
        <fullName evidence="1">Uncharacterized protein</fullName>
    </submittedName>
</protein>
<name>A0A6J4TU27_9SPHN</name>
<proteinExistence type="predicted"/>
<reference evidence="1" key="1">
    <citation type="submission" date="2020-02" db="EMBL/GenBank/DDBJ databases">
        <authorList>
            <person name="Meier V. D."/>
        </authorList>
    </citation>
    <scope>NUCLEOTIDE SEQUENCE</scope>
    <source>
        <strain evidence="1">AVDCRST_MAG23</strain>
    </source>
</reference>
<gene>
    <name evidence="1" type="ORF">AVDCRST_MAG23-1069</name>
</gene>